<dbReference type="PANTHER" id="PTHR13696">
    <property type="entry name" value="P-LOOP CONTAINING NUCLEOSIDE TRIPHOSPHATE HYDROLASE"/>
    <property type="match status" value="1"/>
</dbReference>
<geneLocation type="plasmid" evidence="2">
    <name>pFP11</name>
</geneLocation>
<dbReference type="Gene3D" id="3.40.50.300">
    <property type="entry name" value="P-loop containing nucleotide triphosphate hydrolases"/>
    <property type="match status" value="1"/>
</dbReference>
<gene>
    <name evidence="2" type="ORF">pFP11.31c</name>
</gene>
<protein>
    <recommendedName>
        <fullName evidence="1">AAA domain-containing protein</fullName>
    </recommendedName>
</protein>
<dbReference type="InterPro" id="IPR025669">
    <property type="entry name" value="AAA_dom"/>
</dbReference>
<dbReference type="InterPro" id="IPR027417">
    <property type="entry name" value="P-loop_NTPase"/>
</dbReference>
<feature type="domain" description="AAA" evidence="1">
    <location>
        <begin position="31"/>
        <end position="215"/>
    </location>
</feature>
<evidence type="ECO:0000259" key="1">
    <source>
        <dbReference type="Pfam" id="PF13614"/>
    </source>
</evidence>
<dbReference type="Pfam" id="PF13614">
    <property type="entry name" value="AAA_31"/>
    <property type="match status" value="1"/>
</dbReference>
<dbReference type="SUPFAM" id="SSF52540">
    <property type="entry name" value="P-loop containing nucleoside triphosphate hydrolases"/>
    <property type="match status" value="1"/>
</dbReference>
<dbReference type="CDD" id="cd02042">
    <property type="entry name" value="ParAB_family"/>
    <property type="match status" value="1"/>
</dbReference>
<keyword evidence="2" id="KW-0614">Plasmid</keyword>
<proteinExistence type="predicted"/>
<reference evidence="2" key="1">
    <citation type="journal article" date="2008" name="Appl. Environ. Microbiol.">
        <title>Characterization of replication and conjugation of Streptomyces circular plasmids pFP1 and pFP11 and their ability to propagate in linear mode with artificially attached telomeres.</title>
        <authorList>
            <person name="Zhang R."/>
            <person name="Zeng A."/>
            <person name="Fang P."/>
            <person name="Qin Z."/>
        </authorList>
    </citation>
    <scope>NUCLEOTIDE SEQUENCE</scope>
    <source>
        <strain evidence="2">F11</strain>
        <plasmid evidence="2">pFP11</plasmid>
    </source>
</reference>
<dbReference type="PANTHER" id="PTHR13696:SF52">
    <property type="entry name" value="PARA FAMILY PROTEIN CT_582"/>
    <property type="match status" value="1"/>
</dbReference>
<sequence>MRVSLRLGVRGRHSSAYLKRREDPVAEDPDIVAEVSEKGGVGKTSLTAGLIAVAAEYGLRVAGVDLDPRATLTDELGVTDPKKSVNDIYFVDPEERPRDPAEIARETLVRAGKHWPSNAWVLPAVRKFGNRENDQTTGMEFRLKRALWGLRDLVDIVFIDAPPRPGGKIVGSALIASRKVLIPSTLAKDGYLGVREAMATIEHYTTPGGLNEALEIAGIVRSIVPTGKKFTQVHHHWTEQLQDRWGDLVLPTVLPDYSVREICRTGSMPITAAPGREAKRLISGYRELLHHTVPTLEEKR</sequence>
<dbReference type="AlphaFoldDB" id="Q58IP8"/>
<evidence type="ECO:0000313" key="2">
    <source>
        <dbReference type="EMBL" id="AAX51335.1"/>
    </source>
</evidence>
<organism evidence="2">
    <name type="scientific">Streptomyces sp. F11</name>
    <dbReference type="NCBI Taxonomy" id="319318"/>
    <lineage>
        <taxon>Bacteria</taxon>
        <taxon>Bacillati</taxon>
        <taxon>Actinomycetota</taxon>
        <taxon>Actinomycetes</taxon>
        <taxon>Kitasatosporales</taxon>
        <taxon>Streptomycetaceae</taxon>
        <taxon>Streptomyces</taxon>
    </lineage>
</organism>
<name>Q58IP8_9ACTN</name>
<dbReference type="EMBL" id="AY943952">
    <property type="protein sequence ID" value="AAX51335.1"/>
    <property type="molecule type" value="Genomic_DNA"/>
</dbReference>
<accession>Q58IP8</accession>
<dbReference type="InterPro" id="IPR050678">
    <property type="entry name" value="DNA_Partitioning_ATPase"/>
</dbReference>